<sequence length="331" mass="34849">MASQVMLPDSARAILQPLGSRNLLFVESDQALYEVDDPAAWRAAATFEPHRGAGQDATALLTSLTMAVAEVPIHLHLPSPLLASVVRLLGHLRSAAPASATQLSVRLSGDRAILAQAGRPEWTCPADQAVPALKAMLVESVLSCARHDLALHAAALVERGRLALLLGSPGAGKSSMALALAQAGLALAADDVALLDATGRVTGLPFPHTAKASSWLLLAQRFPELALGTPFMRPDGQRVRYILPPRFAPSVPTPVGAVVVLDRRASGAASVQEVDPLDALSELLADAAGRDDRLTNRAFVGLTAAVRRARCLRLTYADLIEGRDLLLTQLP</sequence>
<name>A0ABT3JDH4_9SPHN</name>
<dbReference type="Proteomes" id="UP001526246">
    <property type="component" value="Unassembled WGS sequence"/>
</dbReference>
<dbReference type="Gene3D" id="3.40.50.300">
    <property type="entry name" value="P-loop containing nucleotide triphosphate hydrolases"/>
    <property type="match status" value="1"/>
</dbReference>
<dbReference type="RefSeq" id="WP_264881227.1">
    <property type="nucleotide sequence ID" value="NZ_JAPDOB010000001.1"/>
</dbReference>
<reference evidence="1 2" key="1">
    <citation type="submission" date="2022-10" db="EMBL/GenBank/DDBJ databases">
        <title>Sphingomonas sp.</title>
        <authorList>
            <person name="Jin C."/>
        </authorList>
    </citation>
    <scope>NUCLEOTIDE SEQUENCE [LARGE SCALE GENOMIC DNA]</scope>
    <source>
        <strain evidence="1 2">BN140010</strain>
    </source>
</reference>
<organism evidence="1 2">
    <name type="scientific">Sphingomonas arvum</name>
    <dbReference type="NCBI Taxonomy" id="2992113"/>
    <lineage>
        <taxon>Bacteria</taxon>
        <taxon>Pseudomonadati</taxon>
        <taxon>Pseudomonadota</taxon>
        <taxon>Alphaproteobacteria</taxon>
        <taxon>Sphingomonadales</taxon>
        <taxon>Sphingomonadaceae</taxon>
        <taxon>Sphingomonas</taxon>
    </lineage>
</organism>
<comment type="caution">
    <text evidence="1">The sequence shown here is derived from an EMBL/GenBank/DDBJ whole genome shotgun (WGS) entry which is preliminary data.</text>
</comment>
<proteinExistence type="predicted"/>
<keyword evidence="2" id="KW-1185">Reference proteome</keyword>
<dbReference type="SUPFAM" id="SSF53795">
    <property type="entry name" value="PEP carboxykinase-like"/>
    <property type="match status" value="1"/>
</dbReference>
<gene>
    <name evidence="1" type="ORF">OMW55_04765</name>
</gene>
<evidence type="ECO:0000313" key="2">
    <source>
        <dbReference type="Proteomes" id="UP001526246"/>
    </source>
</evidence>
<dbReference type="EMBL" id="JAPDOB010000001">
    <property type="protein sequence ID" value="MCW3797118.1"/>
    <property type="molecule type" value="Genomic_DNA"/>
</dbReference>
<protein>
    <recommendedName>
        <fullName evidence="3">Serine kinase</fullName>
    </recommendedName>
</protein>
<evidence type="ECO:0008006" key="3">
    <source>
        <dbReference type="Google" id="ProtNLM"/>
    </source>
</evidence>
<evidence type="ECO:0000313" key="1">
    <source>
        <dbReference type="EMBL" id="MCW3797118.1"/>
    </source>
</evidence>
<accession>A0ABT3JDH4</accession>
<dbReference type="InterPro" id="IPR027417">
    <property type="entry name" value="P-loop_NTPase"/>
</dbReference>